<evidence type="ECO:0000313" key="5">
    <source>
        <dbReference type="Proteomes" id="UP000001811"/>
    </source>
</evidence>
<name>G1TP97_RABIT</name>
<dbReference type="PANTHER" id="PTHR33955:SF2">
    <property type="entry name" value="TRANSMEMBRANE PROTEIN 52"/>
    <property type="match status" value="1"/>
</dbReference>
<dbReference type="Proteomes" id="UP000001811">
    <property type="component" value="Unplaced"/>
</dbReference>
<proteinExistence type="predicted"/>
<dbReference type="FunCoup" id="G1TP97">
    <property type="interactions" value="15"/>
</dbReference>
<protein>
    <submittedName>
        <fullName evidence="4">Transmembrane protein 52</fullName>
    </submittedName>
</protein>
<gene>
    <name evidence="4" type="primary">TMEM52</name>
</gene>
<reference evidence="4 5" key="1">
    <citation type="journal article" date="2011" name="Nature">
        <title>A high-resolution map of human evolutionary constraint using 29 mammals.</title>
        <authorList>
            <person name="Lindblad-Toh K."/>
            <person name="Garber M."/>
            <person name="Zuk O."/>
            <person name="Lin M.F."/>
            <person name="Parker B.J."/>
            <person name="Washietl S."/>
            <person name="Kheradpour P."/>
            <person name="Ernst J."/>
            <person name="Jordan G."/>
            <person name="Mauceli E."/>
            <person name="Ward L.D."/>
            <person name="Lowe C.B."/>
            <person name="Holloway A.K."/>
            <person name="Clamp M."/>
            <person name="Gnerre S."/>
            <person name="Alfoldi J."/>
            <person name="Beal K."/>
            <person name="Chang J."/>
            <person name="Clawson H."/>
            <person name="Cuff J."/>
            <person name="Di Palma F."/>
            <person name="Fitzgerald S."/>
            <person name="Flicek P."/>
            <person name="Guttman M."/>
            <person name="Hubisz M.J."/>
            <person name="Jaffe D.B."/>
            <person name="Jungreis I."/>
            <person name="Kent W.J."/>
            <person name="Kostka D."/>
            <person name="Lara M."/>
            <person name="Martins A.L."/>
            <person name="Massingham T."/>
            <person name="Moltke I."/>
            <person name="Raney B.J."/>
            <person name="Rasmussen M.D."/>
            <person name="Robinson J."/>
            <person name="Stark A."/>
            <person name="Vilella A.J."/>
            <person name="Wen J."/>
            <person name="Xie X."/>
            <person name="Zody M.C."/>
            <person name="Baldwin J."/>
            <person name="Bloom T."/>
            <person name="Chin C.W."/>
            <person name="Heiman D."/>
            <person name="Nicol R."/>
            <person name="Nusbaum C."/>
            <person name="Young S."/>
            <person name="Wilkinson J."/>
            <person name="Worley K.C."/>
            <person name="Kovar C.L."/>
            <person name="Muzny D.M."/>
            <person name="Gibbs R.A."/>
            <person name="Cree A."/>
            <person name="Dihn H.H."/>
            <person name="Fowler G."/>
            <person name="Jhangiani S."/>
            <person name="Joshi V."/>
            <person name="Lee S."/>
            <person name="Lewis L.R."/>
            <person name="Nazareth L.V."/>
            <person name="Okwuonu G."/>
            <person name="Santibanez J."/>
            <person name="Warren W.C."/>
            <person name="Mardis E.R."/>
            <person name="Weinstock G.M."/>
            <person name="Wilson R.K."/>
            <person name="Delehaunty K."/>
            <person name="Dooling D."/>
            <person name="Fronik C."/>
            <person name="Fulton L."/>
            <person name="Fulton B."/>
            <person name="Graves T."/>
            <person name="Minx P."/>
            <person name="Sodergren E."/>
            <person name="Birney E."/>
            <person name="Margulies E.H."/>
            <person name="Herrero J."/>
            <person name="Green E.D."/>
            <person name="Haussler D."/>
            <person name="Siepel A."/>
            <person name="Goldman N."/>
            <person name="Pollard K.S."/>
            <person name="Pedersen J.S."/>
            <person name="Lander E.S."/>
            <person name="Kellis M."/>
        </authorList>
    </citation>
    <scope>NUCLEOTIDE SEQUENCE [LARGE SCALE GENOMIC DNA]</scope>
    <source>
        <strain evidence="5">Thorbecke</strain>
    </source>
</reference>
<dbReference type="Pfam" id="PF14979">
    <property type="entry name" value="TMEM52"/>
    <property type="match status" value="1"/>
</dbReference>
<sequence>MAPGGRGLSLLLLLLPLLLLPQVALGFVDRRCDPSDQCPAQARWSSLWHVGLTLLAVFLLLLCGLTASCVRFCCLRKQARVQSHSPSAWQRCHLTVIRVDSDSPVHSTVTSYSSVQCPLGMRPPLPFGELDLDPLAPPAYSLHAPELPPSYDEAVKMARPGEEDLAPSQKPSALPGVSSPTTPGAQRPGPRLGAPR</sequence>
<accession>G1TP97</accession>
<evidence type="ECO:0000256" key="3">
    <source>
        <dbReference type="SAM" id="SignalP"/>
    </source>
</evidence>
<feature type="chain" id="PRO_5023939511" evidence="3">
    <location>
        <begin position="27"/>
        <end position="196"/>
    </location>
</feature>
<feature type="compositionally biased region" description="Basic and acidic residues" evidence="1">
    <location>
        <begin position="153"/>
        <end position="162"/>
    </location>
</feature>
<reference evidence="4" key="2">
    <citation type="submission" date="2025-08" db="UniProtKB">
        <authorList>
            <consortium name="Ensembl"/>
        </authorList>
    </citation>
    <scope>IDENTIFICATION</scope>
    <source>
        <strain evidence="4">Thorbecke</strain>
    </source>
</reference>
<feature type="region of interest" description="Disordered" evidence="1">
    <location>
        <begin position="151"/>
        <end position="196"/>
    </location>
</feature>
<dbReference type="Ensembl" id="ENSOCUT00000026356.2">
    <property type="protein sequence ID" value="ENSOCUP00000018829.2"/>
    <property type="gene ID" value="ENSOCUG00000027792.2"/>
</dbReference>
<dbReference type="PANTHER" id="PTHR33955">
    <property type="entry name" value="TRANSMEMBRANE PROTEIN 52"/>
    <property type="match status" value="1"/>
</dbReference>
<dbReference type="GeneTree" id="ENSGT00730000111432"/>
<evidence type="ECO:0000256" key="2">
    <source>
        <dbReference type="SAM" id="Phobius"/>
    </source>
</evidence>
<reference evidence="4" key="3">
    <citation type="submission" date="2025-09" db="UniProtKB">
        <authorList>
            <consortium name="Ensembl"/>
        </authorList>
    </citation>
    <scope>IDENTIFICATION</scope>
    <source>
        <strain evidence="4">Thorbecke</strain>
    </source>
</reference>
<dbReference type="InterPro" id="IPR038942">
    <property type="entry name" value="TMEM52"/>
</dbReference>
<dbReference type="HOGENOM" id="CLU_100623_1_1_1"/>
<dbReference type="AlphaFoldDB" id="G1TP97"/>
<keyword evidence="5" id="KW-1185">Reference proteome</keyword>
<keyword evidence="2" id="KW-0812">Transmembrane</keyword>
<organism evidence="4 5">
    <name type="scientific">Oryctolagus cuniculus</name>
    <name type="common">Rabbit</name>
    <dbReference type="NCBI Taxonomy" id="9986"/>
    <lineage>
        <taxon>Eukaryota</taxon>
        <taxon>Metazoa</taxon>
        <taxon>Chordata</taxon>
        <taxon>Craniata</taxon>
        <taxon>Vertebrata</taxon>
        <taxon>Euteleostomi</taxon>
        <taxon>Mammalia</taxon>
        <taxon>Eutheria</taxon>
        <taxon>Euarchontoglires</taxon>
        <taxon>Glires</taxon>
        <taxon>Lagomorpha</taxon>
        <taxon>Leporidae</taxon>
        <taxon>Oryctolagus</taxon>
    </lineage>
</organism>
<keyword evidence="3" id="KW-0732">Signal</keyword>
<dbReference type="PaxDb" id="9986-ENSOCUP00000024025"/>
<keyword evidence="2" id="KW-1133">Transmembrane helix</keyword>
<dbReference type="STRING" id="9986.ENSOCUP00000018829"/>
<feature type="signal peptide" evidence="3">
    <location>
        <begin position="1"/>
        <end position="26"/>
    </location>
</feature>
<keyword evidence="2" id="KW-0472">Membrane</keyword>
<evidence type="ECO:0000313" key="4">
    <source>
        <dbReference type="Ensembl" id="ENSOCUP00000018829.2"/>
    </source>
</evidence>
<feature type="transmembrane region" description="Helical" evidence="2">
    <location>
        <begin position="50"/>
        <end position="74"/>
    </location>
</feature>
<dbReference type="InParanoid" id="G1TP97"/>
<evidence type="ECO:0000256" key="1">
    <source>
        <dbReference type="SAM" id="MobiDB-lite"/>
    </source>
</evidence>
<dbReference type="Bgee" id="ENSOCUG00000027792">
    <property type="expression patterns" value="Expressed in skeletal muscle tissue and 18 other cell types or tissues"/>
</dbReference>